<evidence type="ECO:0000313" key="4">
    <source>
        <dbReference type="EMBL" id="USW51129.1"/>
    </source>
</evidence>
<dbReference type="SUPFAM" id="SSF51905">
    <property type="entry name" value="FAD/NAD(P)-binding domain"/>
    <property type="match status" value="2"/>
</dbReference>
<accession>A0A9Q9AN09</accession>
<dbReference type="AlphaFoldDB" id="A0A9Q9AN09"/>
<reference evidence="4" key="1">
    <citation type="submission" date="2022-06" db="EMBL/GenBank/DDBJ databases">
        <title>Complete genome sequences of two strains of the flax pathogen Septoria linicola.</title>
        <authorList>
            <person name="Lapalu N."/>
            <person name="Simon A."/>
            <person name="Demenou B."/>
            <person name="Paumier D."/>
            <person name="Guillot M.-P."/>
            <person name="Gout L."/>
            <person name="Valade R."/>
        </authorList>
    </citation>
    <scope>NUCLEOTIDE SEQUENCE</scope>
    <source>
        <strain evidence="4">SE15195</strain>
    </source>
</reference>
<dbReference type="Gene3D" id="3.50.50.60">
    <property type="entry name" value="FAD/NAD(P)-binding domain"/>
    <property type="match status" value="1"/>
</dbReference>
<protein>
    <submittedName>
        <fullName evidence="4">FAD/NAD(P)-binding domain superfamily</fullName>
    </submittedName>
</protein>
<keyword evidence="3" id="KW-0560">Oxidoreductase</keyword>
<dbReference type="EMBL" id="CP099420">
    <property type="protein sequence ID" value="USW51129.1"/>
    <property type="molecule type" value="Genomic_DNA"/>
</dbReference>
<dbReference type="InterPro" id="IPR050346">
    <property type="entry name" value="FMO-like"/>
</dbReference>
<gene>
    <name evidence="4" type="ORF">Slin15195_G044480</name>
</gene>
<dbReference type="PANTHER" id="PTHR23023">
    <property type="entry name" value="DIMETHYLANILINE MONOOXYGENASE"/>
    <property type="match status" value="1"/>
</dbReference>
<dbReference type="OrthoDB" id="2915840at2759"/>
<keyword evidence="1" id="KW-0285">Flavoprotein</keyword>
<evidence type="ECO:0000256" key="2">
    <source>
        <dbReference type="ARBA" id="ARBA00022827"/>
    </source>
</evidence>
<evidence type="ECO:0000256" key="1">
    <source>
        <dbReference type="ARBA" id="ARBA00022630"/>
    </source>
</evidence>
<dbReference type="Proteomes" id="UP001056384">
    <property type="component" value="Chromosome 3"/>
</dbReference>
<evidence type="ECO:0000256" key="3">
    <source>
        <dbReference type="ARBA" id="ARBA00023002"/>
    </source>
</evidence>
<keyword evidence="5" id="KW-1185">Reference proteome</keyword>
<organism evidence="4 5">
    <name type="scientific">Septoria linicola</name>
    <dbReference type="NCBI Taxonomy" id="215465"/>
    <lineage>
        <taxon>Eukaryota</taxon>
        <taxon>Fungi</taxon>
        <taxon>Dikarya</taxon>
        <taxon>Ascomycota</taxon>
        <taxon>Pezizomycotina</taxon>
        <taxon>Dothideomycetes</taxon>
        <taxon>Dothideomycetidae</taxon>
        <taxon>Mycosphaerellales</taxon>
        <taxon>Mycosphaerellaceae</taxon>
        <taxon>Septoria</taxon>
    </lineage>
</organism>
<dbReference type="Pfam" id="PF13738">
    <property type="entry name" value="Pyr_redox_3"/>
    <property type="match status" value="1"/>
</dbReference>
<dbReference type="GO" id="GO:0016491">
    <property type="term" value="F:oxidoreductase activity"/>
    <property type="evidence" value="ECO:0007669"/>
    <property type="project" value="UniProtKB-KW"/>
</dbReference>
<keyword evidence="2" id="KW-0274">FAD</keyword>
<proteinExistence type="predicted"/>
<sequence length="551" mass="62872">MATEKQAEYDVIIVGIGGLCAAKTYLELDADARLLILESRATLGGVWAEQNLYEGLKTNNLYGTYEYSDFPMDARYGVKEGQHIPGAVLYRYLTDYAEHFQLTKRLRLRMEVFEVEKLGDGWNLTTSTEDGKDCTLRTRKLIMCCENFDKPVFNHGALRDQAEALAREPNVKDVTVVGASKIGYDAVYLFANDGKKVDWVIRKSGGGAVWMSQPWVKLGPWTVMLEHVACMRFFSWFSPCIWGDYDGFGWIRGFLNRTRIGRWLMDGLWERVRFDVIDTAGYRKEKALEHLEPLESLFWTARVGIHNYASDHHELIRSGKVELHHKDIAHLSPGGTVAFDDGSTRHTDAVVAITGWQLDPAIKYKPDGTDASLGIPSRSYTKSELELWAHRDDEADEGILRQFPRLADPPKRKLPFTQTITPFRMYRGIAPPGLTAEGDRSLAFLKMVHCTSNMVLAETQALWAFAYLNNKLDIDEPDVYRQTSLSSRFEFVYDAISYADMLLSDLGLQKHRKSSWWKERFEGYTIHDYKGLIDEWQATQTVPEAGEKKLL</sequence>
<dbReference type="InterPro" id="IPR036188">
    <property type="entry name" value="FAD/NAD-bd_sf"/>
</dbReference>
<evidence type="ECO:0000313" key="5">
    <source>
        <dbReference type="Proteomes" id="UP001056384"/>
    </source>
</evidence>
<name>A0A9Q9AN09_9PEZI</name>